<dbReference type="RefSeq" id="WP_130064636.1">
    <property type="nucleotide sequence ID" value="NZ_BAAFKZ010000015.1"/>
</dbReference>
<protein>
    <submittedName>
        <fullName evidence="1">Uncharacterized protein</fullName>
    </submittedName>
</protein>
<proteinExistence type="predicted"/>
<dbReference type="AlphaFoldDB" id="A0A5B3H471"/>
<dbReference type="EMBL" id="VVXH01000002">
    <property type="protein sequence ID" value="KAA2380560.1"/>
    <property type="molecule type" value="Genomic_DNA"/>
</dbReference>
<evidence type="ECO:0000313" key="2">
    <source>
        <dbReference type="Proteomes" id="UP000322940"/>
    </source>
</evidence>
<reference evidence="1 2" key="1">
    <citation type="journal article" date="2019" name="Nat. Med.">
        <title>A library of human gut bacterial isolates paired with longitudinal multiomics data enables mechanistic microbiome research.</title>
        <authorList>
            <person name="Poyet M."/>
            <person name="Groussin M."/>
            <person name="Gibbons S.M."/>
            <person name="Avila-Pacheco J."/>
            <person name="Jiang X."/>
            <person name="Kearney S.M."/>
            <person name="Perrotta A.R."/>
            <person name="Berdy B."/>
            <person name="Zhao S."/>
            <person name="Lieberman T.D."/>
            <person name="Swanson P.K."/>
            <person name="Smith M."/>
            <person name="Roesemann S."/>
            <person name="Alexander J.E."/>
            <person name="Rich S.A."/>
            <person name="Livny J."/>
            <person name="Vlamakis H."/>
            <person name="Clish C."/>
            <person name="Bullock K."/>
            <person name="Deik A."/>
            <person name="Scott J."/>
            <person name="Pierce K.A."/>
            <person name="Xavier R.J."/>
            <person name="Alm E.J."/>
        </authorList>
    </citation>
    <scope>NUCLEOTIDE SEQUENCE [LARGE SCALE GENOMIC DNA]</scope>
    <source>
        <strain evidence="1 2">BIOML-A266</strain>
    </source>
</reference>
<sequence length="84" mass="9467">MKMKITNRQYNLLRTYSLIDTNHVANEDPNSVRLIGDEAFFRVLLDGLSDVLVQKGLISGSDEPNDIGLEIEAIIDIVSRELYS</sequence>
<comment type="caution">
    <text evidence="1">The sequence shown here is derived from an EMBL/GenBank/DDBJ whole genome shotgun (WGS) entry which is preliminary data.</text>
</comment>
<accession>A0A5B3H471</accession>
<evidence type="ECO:0000313" key="1">
    <source>
        <dbReference type="EMBL" id="KAA2380560.1"/>
    </source>
</evidence>
<gene>
    <name evidence="1" type="ORF">F2Y10_03720</name>
</gene>
<dbReference type="Proteomes" id="UP000322940">
    <property type="component" value="Unassembled WGS sequence"/>
</dbReference>
<name>A0A5B3H471_9BACT</name>
<organism evidence="1 2">
    <name type="scientific">Alistipes onderdonkii</name>
    <dbReference type="NCBI Taxonomy" id="328813"/>
    <lineage>
        <taxon>Bacteria</taxon>
        <taxon>Pseudomonadati</taxon>
        <taxon>Bacteroidota</taxon>
        <taxon>Bacteroidia</taxon>
        <taxon>Bacteroidales</taxon>
        <taxon>Rikenellaceae</taxon>
        <taxon>Alistipes</taxon>
    </lineage>
</organism>